<evidence type="ECO:0000313" key="2">
    <source>
        <dbReference type="EMBL" id="EGA90934.1"/>
    </source>
</evidence>
<protein>
    <recommendedName>
        <fullName evidence="4">Lipoprotein</fullName>
    </recommendedName>
</protein>
<accession>E7RDD0</accession>
<dbReference type="EMBL" id="AEPB01000008">
    <property type="protein sequence ID" value="EGA90934.1"/>
    <property type="molecule type" value="Genomic_DNA"/>
</dbReference>
<sequence>MNKWFAFLLLSSVLLLSACNGNNDLVGQTFNVAYMPVLEEDIDSPDRYSSITILEFSNETTFTSTVYGEGAYELTDDNLILYYENENESLEITIGVAESDKDFSEYYALINNVDYQITDPDKISYFQNLAFKLDKDRPIEFIKN</sequence>
<feature type="chain" id="PRO_5038900686" description="Lipoprotein" evidence="1">
    <location>
        <begin position="19"/>
        <end position="144"/>
    </location>
</feature>
<dbReference type="PROSITE" id="PS51257">
    <property type="entry name" value="PROKAR_LIPOPROTEIN"/>
    <property type="match status" value="1"/>
</dbReference>
<dbReference type="eggNOG" id="ENOG5033GHI">
    <property type="taxonomic scope" value="Bacteria"/>
</dbReference>
<evidence type="ECO:0000256" key="1">
    <source>
        <dbReference type="SAM" id="SignalP"/>
    </source>
</evidence>
<name>E7RDD0_9BACL</name>
<evidence type="ECO:0000313" key="3">
    <source>
        <dbReference type="Proteomes" id="UP000003052"/>
    </source>
</evidence>
<comment type="caution">
    <text evidence="2">The sequence shown here is derived from an EMBL/GenBank/DDBJ whole genome shotgun (WGS) entry which is preliminary data.</text>
</comment>
<feature type="signal peptide" evidence="1">
    <location>
        <begin position="1"/>
        <end position="18"/>
    </location>
</feature>
<evidence type="ECO:0008006" key="4">
    <source>
        <dbReference type="Google" id="ProtNLM"/>
    </source>
</evidence>
<reference evidence="2 3" key="1">
    <citation type="journal article" date="2011" name="J. Bacteriol.">
        <title>The Draft Genome of Planococcus donghaensis MPA1U2 Reveals Nonsporulation Pathways Controlled by a Conserved Spo0A Regulon.</title>
        <authorList>
            <person name="Pearson M.D."/>
            <person name="Noller H.F."/>
        </authorList>
    </citation>
    <scope>NUCLEOTIDE SEQUENCE [LARGE SCALE GENOMIC DNA]</scope>
    <source>
        <strain evidence="2 3">MPA1U2</strain>
    </source>
</reference>
<gene>
    <name evidence="2" type="ORF">GPDM_02290</name>
</gene>
<dbReference type="AlphaFoldDB" id="E7RDD0"/>
<dbReference type="Proteomes" id="UP000003052">
    <property type="component" value="Unassembled WGS sequence"/>
</dbReference>
<organism evidence="2 3">
    <name type="scientific">Planococcus donghaensis MPA1U2</name>
    <dbReference type="NCBI Taxonomy" id="933115"/>
    <lineage>
        <taxon>Bacteria</taxon>
        <taxon>Bacillati</taxon>
        <taxon>Bacillota</taxon>
        <taxon>Bacilli</taxon>
        <taxon>Bacillales</taxon>
        <taxon>Caryophanaceae</taxon>
        <taxon>Planococcus</taxon>
    </lineage>
</organism>
<proteinExistence type="predicted"/>
<dbReference type="OrthoDB" id="2721080at2"/>
<dbReference type="RefSeq" id="WP_008428526.1">
    <property type="nucleotide sequence ID" value="NZ_AEPB01000008.1"/>
</dbReference>
<keyword evidence="1" id="KW-0732">Signal</keyword>